<keyword evidence="1" id="KW-0732">Signal</keyword>
<name>A0A4R6M9H6_9GAMM</name>
<proteinExistence type="predicted"/>
<evidence type="ECO:0000256" key="1">
    <source>
        <dbReference type="SAM" id="SignalP"/>
    </source>
</evidence>
<evidence type="ECO:0000313" key="2">
    <source>
        <dbReference type="EMBL" id="TDO98161.1"/>
    </source>
</evidence>
<dbReference type="EMBL" id="SNXC01000011">
    <property type="protein sequence ID" value="TDO98161.1"/>
    <property type="molecule type" value="Genomic_DNA"/>
</dbReference>
<dbReference type="AlphaFoldDB" id="A0A4R6M9H6"/>
<feature type="signal peptide" evidence="1">
    <location>
        <begin position="1"/>
        <end position="19"/>
    </location>
</feature>
<dbReference type="RefSeq" id="WP_133503592.1">
    <property type="nucleotide sequence ID" value="NZ_SNXC01000011.1"/>
</dbReference>
<keyword evidence="3" id="KW-1185">Reference proteome</keyword>
<organism evidence="2 3">
    <name type="scientific">Marinomonas balearica</name>
    <dbReference type="NCBI Taxonomy" id="491947"/>
    <lineage>
        <taxon>Bacteria</taxon>
        <taxon>Pseudomonadati</taxon>
        <taxon>Pseudomonadota</taxon>
        <taxon>Gammaproteobacteria</taxon>
        <taxon>Oceanospirillales</taxon>
        <taxon>Oceanospirillaceae</taxon>
        <taxon>Marinomonas</taxon>
    </lineage>
</organism>
<dbReference type="Proteomes" id="UP000294656">
    <property type="component" value="Unassembled WGS sequence"/>
</dbReference>
<dbReference type="OrthoDB" id="6098112at2"/>
<reference evidence="2 3" key="1">
    <citation type="submission" date="2019-03" db="EMBL/GenBank/DDBJ databases">
        <title>Genomic Encyclopedia of Type Strains, Phase III (KMG-III): the genomes of soil and plant-associated and newly described type strains.</title>
        <authorList>
            <person name="Whitman W."/>
        </authorList>
    </citation>
    <scope>NUCLEOTIDE SEQUENCE [LARGE SCALE GENOMIC DNA]</scope>
    <source>
        <strain evidence="2 3">CECT 7378</strain>
    </source>
</reference>
<gene>
    <name evidence="2" type="ORF">DFP79_1798</name>
</gene>
<comment type="caution">
    <text evidence="2">The sequence shown here is derived from an EMBL/GenBank/DDBJ whole genome shotgun (WGS) entry which is preliminary data.</text>
</comment>
<evidence type="ECO:0000313" key="3">
    <source>
        <dbReference type="Proteomes" id="UP000294656"/>
    </source>
</evidence>
<sequence length="357" mass="39035">MRKVFISSVVLLVSPTLFAAINNEAFTFIGFNTGQITYKEGGTLSSGVKFETSPTTTNIFNYSGGYTPIGDRFGFYINNISTLTSDQANEEWKASGTNGSASVNGTYQTDLASSKHQTLDMLGGYLLGGGHQVVFGASYTQSSIDRSGFNSGSALDAFNQTNLAPYVGTEGDVSSELGNGTPENTYEALENIYGADPNGKIRNFTETFTTFALQAGYKYDSLFKSRELGSRVQFGATIGLPMYYSVVNTSSPTLTFDSSFEGFDIGFNAGYGWRFTENVGLIATVNYFYRIRPELKQLLQTRAQAIESSKNVEYTDSSDDTVKTYADGVDLGRDRYASIPENELSYWNVGLSAYWNF</sequence>
<accession>A0A4R6M9H6</accession>
<feature type="chain" id="PRO_5020666323" evidence="1">
    <location>
        <begin position="20"/>
        <end position="357"/>
    </location>
</feature>
<protein>
    <submittedName>
        <fullName evidence="2">Uncharacterized protein</fullName>
    </submittedName>
</protein>